<organism evidence="8">
    <name type="scientific">Streptomyces sp. SID12501</name>
    <dbReference type="NCBI Taxonomy" id="2706042"/>
    <lineage>
        <taxon>Bacteria</taxon>
        <taxon>Bacillati</taxon>
        <taxon>Actinomycetota</taxon>
        <taxon>Actinomycetes</taxon>
        <taxon>Kitasatosporales</taxon>
        <taxon>Streptomycetaceae</taxon>
        <taxon>Streptomyces</taxon>
    </lineage>
</organism>
<proteinExistence type="predicted"/>
<feature type="compositionally biased region" description="Low complexity" evidence="5">
    <location>
        <begin position="400"/>
        <end position="409"/>
    </location>
</feature>
<feature type="region of interest" description="Disordered" evidence="5">
    <location>
        <begin position="382"/>
        <end position="442"/>
    </location>
</feature>
<dbReference type="GO" id="GO:0006352">
    <property type="term" value="P:DNA-templated transcription initiation"/>
    <property type="evidence" value="ECO:0007669"/>
    <property type="project" value="InterPro"/>
</dbReference>
<evidence type="ECO:0000256" key="5">
    <source>
        <dbReference type="SAM" id="MobiDB-lite"/>
    </source>
</evidence>
<dbReference type="PRINTS" id="PR01218">
    <property type="entry name" value="PSTLEXTENSIN"/>
</dbReference>
<accession>A0A6B3BM23</accession>
<evidence type="ECO:0000256" key="4">
    <source>
        <dbReference type="ARBA" id="ARBA00023163"/>
    </source>
</evidence>
<feature type="compositionally biased region" description="Pro residues" evidence="5">
    <location>
        <begin position="456"/>
        <end position="478"/>
    </location>
</feature>
<dbReference type="PANTHER" id="PTHR43133:SF8">
    <property type="entry name" value="RNA POLYMERASE SIGMA FACTOR HI_1459-RELATED"/>
    <property type="match status" value="1"/>
</dbReference>
<sequence length="554" mass="57172">MIDNTATATDAYARIYEEQQPRLVAYARSLTKSSWAAEDLVAEAHFRVWRRLSAGHEIDNVPAYLMTTVRHLAATVGSNSARETPQDPQDRPERGERVVSQGRHMDDPAEQVSSVDLLVRVLGQLPDRWVKALWLAEAEGQPLAAIGPQIGTGTKEGATAVLLHRAREGMRQAFLREQPGVPDNTACEPYWVRMPAYVRGTATRRQSDQILAHADTCDDCRHRLALLMRTNDRLPALVGPALLVLLVGGTGKYLLSFAASSVGASAVTSSAAAGHGGGGVLHAVHAVRHVVTGGAKMPKVLALSTGAAAAAVAITIALTSPQVQLQERSRVPLAGEPVAPAPVAEVPVTAPVPLKASPVTVPERVPAETRVASVVTVTRGSGAGVGTGSGTGSGTGGGTPVAPVAAPGVPVEPEPSVPAPPVEEPVPPVSETPGVSLPPETPEVPEVPVVPVAPVPPVVEPPVVEPPVAPVVEPPVVEPPVEETPEPPVSEPPVDPVPVPVPDPDPYPVAPTPADPATVPVPEPVTDPAPDPVAPTPVDPAPVEEPPAPDPGGC</sequence>
<gene>
    <name evidence="8" type="ORF">G3I71_02490</name>
</gene>
<dbReference type="InterPro" id="IPR039425">
    <property type="entry name" value="RNA_pol_sigma-70-like"/>
</dbReference>
<feature type="compositionally biased region" description="Pro residues" evidence="5">
    <location>
        <begin position="486"/>
        <end position="554"/>
    </location>
</feature>
<dbReference type="InterPro" id="IPR003882">
    <property type="entry name" value="Pistil_extensin"/>
</dbReference>
<name>A0A6B3BM23_9ACTN</name>
<dbReference type="GO" id="GO:0003677">
    <property type="term" value="F:DNA binding"/>
    <property type="evidence" value="ECO:0007669"/>
    <property type="project" value="UniProtKB-KW"/>
</dbReference>
<dbReference type="RefSeq" id="WP_164312208.1">
    <property type="nucleotide sequence ID" value="NZ_JAAGLU010000002.1"/>
</dbReference>
<feature type="domain" description="Putative zinc-finger" evidence="7">
    <location>
        <begin position="187"/>
        <end position="221"/>
    </location>
</feature>
<evidence type="ECO:0000313" key="8">
    <source>
        <dbReference type="EMBL" id="NEC84756.1"/>
    </source>
</evidence>
<evidence type="ECO:0000256" key="3">
    <source>
        <dbReference type="ARBA" id="ARBA00023125"/>
    </source>
</evidence>
<keyword evidence="3" id="KW-0238">DNA-binding</keyword>
<dbReference type="Gene3D" id="1.10.1740.10">
    <property type="match status" value="1"/>
</dbReference>
<keyword evidence="1" id="KW-0805">Transcription regulation</keyword>
<dbReference type="InterPro" id="IPR007627">
    <property type="entry name" value="RNA_pol_sigma70_r2"/>
</dbReference>
<dbReference type="InterPro" id="IPR027383">
    <property type="entry name" value="Znf_put"/>
</dbReference>
<comment type="caution">
    <text evidence="8">The sequence shown here is derived from an EMBL/GenBank/DDBJ whole genome shotgun (WGS) entry which is preliminary data.</text>
</comment>
<feature type="region of interest" description="Disordered" evidence="5">
    <location>
        <begin position="456"/>
        <end position="554"/>
    </location>
</feature>
<evidence type="ECO:0000256" key="2">
    <source>
        <dbReference type="ARBA" id="ARBA00023082"/>
    </source>
</evidence>
<dbReference type="PANTHER" id="PTHR43133">
    <property type="entry name" value="RNA POLYMERASE ECF-TYPE SIGMA FACTO"/>
    <property type="match status" value="1"/>
</dbReference>
<dbReference type="InterPro" id="IPR013325">
    <property type="entry name" value="RNA_pol_sigma_r2"/>
</dbReference>
<feature type="compositionally biased region" description="Basic and acidic residues" evidence="5">
    <location>
        <begin position="84"/>
        <end position="106"/>
    </location>
</feature>
<feature type="compositionally biased region" description="Pro residues" evidence="5">
    <location>
        <begin position="410"/>
        <end position="430"/>
    </location>
</feature>
<dbReference type="Pfam" id="PF04542">
    <property type="entry name" value="Sigma70_r2"/>
    <property type="match status" value="1"/>
</dbReference>
<evidence type="ECO:0000259" key="7">
    <source>
        <dbReference type="Pfam" id="PF13490"/>
    </source>
</evidence>
<reference evidence="8" key="1">
    <citation type="submission" date="2020-01" db="EMBL/GenBank/DDBJ databases">
        <title>Insect and environment-associated Actinomycetes.</title>
        <authorList>
            <person name="Currrie C."/>
            <person name="Chevrette M."/>
            <person name="Carlson C."/>
            <person name="Stubbendieck R."/>
            <person name="Wendt-Pienkowski E."/>
        </authorList>
    </citation>
    <scope>NUCLEOTIDE SEQUENCE</scope>
    <source>
        <strain evidence="8">SID12501</strain>
    </source>
</reference>
<feature type="domain" description="RNA polymerase sigma-70 region 2" evidence="6">
    <location>
        <begin position="15"/>
        <end position="73"/>
    </location>
</feature>
<feature type="region of interest" description="Disordered" evidence="5">
    <location>
        <begin position="76"/>
        <end position="106"/>
    </location>
</feature>
<feature type="compositionally biased region" description="Gly residues" evidence="5">
    <location>
        <begin position="382"/>
        <end position="399"/>
    </location>
</feature>
<dbReference type="Pfam" id="PF13490">
    <property type="entry name" value="zf-HC2"/>
    <property type="match status" value="1"/>
</dbReference>
<dbReference type="EMBL" id="JAAGLU010000002">
    <property type="protein sequence ID" value="NEC84756.1"/>
    <property type="molecule type" value="Genomic_DNA"/>
</dbReference>
<keyword evidence="4" id="KW-0804">Transcription</keyword>
<dbReference type="SUPFAM" id="SSF88946">
    <property type="entry name" value="Sigma2 domain of RNA polymerase sigma factors"/>
    <property type="match status" value="1"/>
</dbReference>
<keyword evidence="2" id="KW-0731">Sigma factor</keyword>
<protein>
    <submittedName>
        <fullName evidence="8">Sigma-70 family RNA polymerase sigma factor</fullName>
    </submittedName>
</protein>
<dbReference type="GO" id="GO:0016987">
    <property type="term" value="F:sigma factor activity"/>
    <property type="evidence" value="ECO:0007669"/>
    <property type="project" value="UniProtKB-KW"/>
</dbReference>
<evidence type="ECO:0000256" key="1">
    <source>
        <dbReference type="ARBA" id="ARBA00023015"/>
    </source>
</evidence>
<evidence type="ECO:0000259" key="6">
    <source>
        <dbReference type="Pfam" id="PF04542"/>
    </source>
</evidence>
<dbReference type="AlphaFoldDB" id="A0A6B3BM23"/>